<dbReference type="AlphaFoldDB" id="A0A6A6F0E1"/>
<reference evidence="1" key="1">
    <citation type="journal article" date="2020" name="Stud. Mycol.">
        <title>101 Dothideomycetes genomes: a test case for predicting lifestyles and emergence of pathogens.</title>
        <authorList>
            <person name="Haridas S."/>
            <person name="Albert R."/>
            <person name="Binder M."/>
            <person name="Bloem J."/>
            <person name="Labutti K."/>
            <person name="Salamov A."/>
            <person name="Andreopoulos B."/>
            <person name="Baker S."/>
            <person name="Barry K."/>
            <person name="Bills G."/>
            <person name="Bluhm B."/>
            <person name="Cannon C."/>
            <person name="Castanera R."/>
            <person name="Culley D."/>
            <person name="Daum C."/>
            <person name="Ezra D."/>
            <person name="Gonzalez J."/>
            <person name="Henrissat B."/>
            <person name="Kuo A."/>
            <person name="Liang C."/>
            <person name="Lipzen A."/>
            <person name="Lutzoni F."/>
            <person name="Magnuson J."/>
            <person name="Mondo S."/>
            <person name="Nolan M."/>
            <person name="Ohm R."/>
            <person name="Pangilinan J."/>
            <person name="Park H.-J."/>
            <person name="Ramirez L."/>
            <person name="Alfaro M."/>
            <person name="Sun H."/>
            <person name="Tritt A."/>
            <person name="Yoshinaga Y."/>
            <person name="Zwiers L.-H."/>
            <person name="Turgeon B."/>
            <person name="Goodwin S."/>
            <person name="Spatafora J."/>
            <person name="Crous P."/>
            <person name="Grigoriev I."/>
        </authorList>
    </citation>
    <scope>NUCLEOTIDE SEQUENCE</scope>
    <source>
        <strain evidence="1">CBS 207.26</strain>
    </source>
</reference>
<gene>
    <name evidence="1" type="ORF">K469DRAFT_758822</name>
</gene>
<accession>A0A6A6F0E1</accession>
<dbReference type="EMBL" id="ML994610">
    <property type="protein sequence ID" value="KAF2195840.1"/>
    <property type="molecule type" value="Genomic_DNA"/>
</dbReference>
<dbReference type="InterPro" id="IPR014729">
    <property type="entry name" value="Rossmann-like_a/b/a_fold"/>
</dbReference>
<organism evidence="1 2">
    <name type="scientific">Zopfia rhizophila CBS 207.26</name>
    <dbReference type="NCBI Taxonomy" id="1314779"/>
    <lineage>
        <taxon>Eukaryota</taxon>
        <taxon>Fungi</taxon>
        <taxon>Dikarya</taxon>
        <taxon>Ascomycota</taxon>
        <taxon>Pezizomycotina</taxon>
        <taxon>Dothideomycetes</taxon>
        <taxon>Dothideomycetes incertae sedis</taxon>
        <taxon>Zopfiaceae</taxon>
        <taxon>Zopfia</taxon>
    </lineage>
</organism>
<dbReference type="OrthoDB" id="15808at2759"/>
<name>A0A6A6F0E1_9PEZI</name>
<evidence type="ECO:0000313" key="2">
    <source>
        <dbReference type="Proteomes" id="UP000800200"/>
    </source>
</evidence>
<evidence type="ECO:0000313" key="1">
    <source>
        <dbReference type="EMBL" id="KAF2195840.1"/>
    </source>
</evidence>
<dbReference type="Proteomes" id="UP000800200">
    <property type="component" value="Unassembled WGS sequence"/>
</dbReference>
<protein>
    <submittedName>
        <fullName evidence="1">Uncharacterized protein</fullName>
    </submittedName>
</protein>
<proteinExistence type="predicted"/>
<keyword evidence="2" id="KW-1185">Reference proteome</keyword>
<sequence length="93" mass="10604">MKMVLNQINVPVGQITAQHLEFARNFAAGFNHLYEKVLVEPETILCVSKPLKMLILPAAAKLDRSGKEKCQNRLQIQNLESSLQTPARRYSRR</sequence>
<dbReference type="Gene3D" id="3.40.50.620">
    <property type="entry name" value="HUPs"/>
    <property type="match status" value="1"/>
</dbReference>